<feature type="region of interest" description="Disordered" evidence="1">
    <location>
        <begin position="54"/>
        <end position="79"/>
    </location>
</feature>
<protein>
    <recommendedName>
        <fullName evidence="4">Lipoprotein</fullName>
    </recommendedName>
</protein>
<accession>A0A6M1LN93</accession>
<evidence type="ECO:0000256" key="1">
    <source>
        <dbReference type="SAM" id="MobiDB-lite"/>
    </source>
</evidence>
<keyword evidence="3" id="KW-1185">Reference proteome</keyword>
<evidence type="ECO:0008006" key="4">
    <source>
        <dbReference type="Google" id="ProtNLM"/>
    </source>
</evidence>
<organism evidence="2 3">
    <name type="scientific">Falsiroseomonas algicola</name>
    <dbReference type="NCBI Taxonomy" id="2716930"/>
    <lineage>
        <taxon>Bacteria</taxon>
        <taxon>Pseudomonadati</taxon>
        <taxon>Pseudomonadota</taxon>
        <taxon>Alphaproteobacteria</taxon>
        <taxon>Acetobacterales</taxon>
        <taxon>Roseomonadaceae</taxon>
        <taxon>Falsiroseomonas</taxon>
    </lineage>
</organism>
<gene>
    <name evidence="2" type="ORF">G3576_14560</name>
</gene>
<reference evidence="2 3" key="1">
    <citation type="submission" date="2020-02" db="EMBL/GenBank/DDBJ databases">
        <authorList>
            <person name="Kim H.M."/>
            <person name="Jeon C.O."/>
        </authorList>
    </citation>
    <scope>NUCLEOTIDE SEQUENCE [LARGE SCALE GENOMIC DNA]</scope>
    <source>
        <strain evidence="2 3">PeD5</strain>
    </source>
</reference>
<evidence type="ECO:0000313" key="2">
    <source>
        <dbReference type="EMBL" id="NGM21244.1"/>
    </source>
</evidence>
<comment type="caution">
    <text evidence="2">The sequence shown here is derived from an EMBL/GenBank/DDBJ whole genome shotgun (WGS) entry which is preliminary data.</text>
</comment>
<dbReference type="Proteomes" id="UP000475385">
    <property type="component" value="Unassembled WGS sequence"/>
</dbReference>
<evidence type="ECO:0000313" key="3">
    <source>
        <dbReference type="Proteomes" id="UP000475385"/>
    </source>
</evidence>
<proteinExistence type="predicted"/>
<sequence length="79" mass="8324">MRLIPIAVLALLAAGCAPTRQDYASRCAGRGVQLGTSDMDRCVVDSDSRIREGLIRGGRPPAPQSVFAAPDNGVPANRF</sequence>
<dbReference type="AlphaFoldDB" id="A0A6M1LN93"/>
<dbReference type="RefSeq" id="WP_164695144.1">
    <property type="nucleotide sequence ID" value="NZ_JAAIKB010000005.1"/>
</dbReference>
<dbReference type="PROSITE" id="PS51257">
    <property type="entry name" value="PROKAR_LIPOPROTEIN"/>
    <property type="match status" value="1"/>
</dbReference>
<name>A0A6M1LN93_9PROT</name>
<dbReference type="EMBL" id="JAAIKB010000005">
    <property type="protein sequence ID" value="NGM21244.1"/>
    <property type="molecule type" value="Genomic_DNA"/>
</dbReference>
<reference evidence="2 3" key="2">
    <citation type="submission" date="2020-03" db="EMBL/GenBank/DDBJ databases">
        <title>Roseomonas stagni sp. nov., isolated from pond water in Japan.</title>
        <authorList>
            <person name="Furuhata K."/>
            <person name="Miyamoto H."/>
            <person name="Goto K."/>
        </authorList>
    </citation>
    <scope>NUCLEOTIDE SEQUENCE [LARGE SCALE GENOMIC DNA]</scope>
    <source>
        <strain evidence="2 3">PeD5</strain>
    </source>
</reference>